<dbReference type="Gene3D" id="1.10.443.10">
    <property type="entry name" value="Intergrase catalytic core"/>
    <property type="match status" value="1"/>
</dbReference>
<dbReference type="RefSeq" id="WP_245675212.1">
    <property type="nucleotide sequence ID" value="NZ_LJAM02000492.1"/>
</dbReference>
<dbReference type="EMBL" id="LJAM02000492">
    <property type="protein sequence ID" value="RAP70026.1"/>
    <property type="molecule type" value="Genomic_DNA"/>
</dbReference>
<evidence type="ECO:0000313" key="3">
    <source>
        <dbReference type="Proteomes" id="UP000244334"/>
    </source>
</evidence>
<gene>
    <name evidence="2" type="ORF">ACZ87_03177</name>
</gene>
<dbReference type="GO" id="GO:0015074">
    <property type="term" value="P:DNA integration"/>
    <property type="evidence" value="ECO:0007669"/>
    <property type="project" value="InterPro"/>
</dbReference>
<reference evidence="2" key="1">
    <citation type="submission" date="2018-04" db="EMBL/GenBank/DDBJ databases">
        <title>Genomes of the Obligate Erwinia dacicola and Facultative Enterobacter sp. OLF Endosymbionts of the Olive Fruit fly, Bactrocera oleae.</title>
        <authorList>
            <person name="Estes A.M."/>
            <person name="Hearn D.J."/>
            <person name="Agarwal S."/>
            <person name="Pierson E.A."/>
            <person name="Dunning-Hotopp J.C."/>
        </authorList>
    </citation>
    <scope>NUCLEOTIDE SEQUENCE [LARGE SCALE GENOMIC DNA]</scope>
    <source>
        <strain evidence="2">Oroville</strain>
    </source>
</reference>
<comment type="caution">
    <text evidence="2">The sequence shown here is derived from an EMBL/GenBank/DDBJ whole genome shotgun (WGS) entry which is preliminary data.</text>
</comment>
<proteinExistence type="predicted"/>
<protein>
    <submittedName>
        <fullName evidence="2">Phage integrase family protein</fullName>
    </submittedName>
</protein>
<evidence type="ECO:0000313" key="2">
    <source>
        <dbReference type="EMBL" id="RAP70026.1"/>
    </source>
</evidence>
<accession>A0A328TQD8</accession>
<dbReference type="InterPro" id="IPR011010">
    <property type="entry name" value="DNA_brk_join_enz"/>
</dbReference>
<sequence length="252" mass="28438">MQQKAAVALSIAFGRNSANLIFLKETDLVNLTPSSSSPCYVLKMPRIKKRQLAPRDDMVDEYLEPEIAEHVLALIDASKHKKLLLDVDGKVVDVPRPLFINQKENIYAIDSKRWDEAFNMLSAGIAKLVKGFIKRHNIISPLTGELLHVTPRRLRYTLATGLAAERISKRELARILDHTDTQHVNVYFEMAGRIVEHLDKAAAKGFSKYLNFFRSRLIDSDEDAVNGERDDKHLTFVDEQNPADQADSGVCV</sequence>
<dbReference type="Proteomes" id="UP000244334">
    <property type="component" value="Unassembled WGS sequence"/>
</dbReference>
<dbReference type="GO" id="GO:0006310">
    <property type="term" value="P:DNA recombination"/>
    <property type="evidence" value="ECO:0007669"/>
    <property type="project" value="UniProtKB-KW"/>
</dbReference>
<name>A0A328TQD8_9GAMM</name>
<dbReference type="AlphaFoldDB" id="A0A328TQD8"/>
<evidence type="ECO:0000256" key="1">
    <source>
        <dbReference type="ARBA" id="ARBA00023172"/>
    </source>
</evidence>
<dbReference type="GO" id="GO:0003677">
    <property type="term" value="F:DNA binding"/>
    <property type="evidence" value="ECO:0007669"/>
    <property type="project" value="InterPro"/>
</dbReference>
<organism evidence="2 3">
    <name type="scientific">Candidatus Erwinia dacicola</name>
    <dbReference type="NCBI Taxonomy" id="252393"/>
    <lineage>
        <taxon>Bacteria</taxon>
        <taxon>Pseudomonadati</taxon>
        <taxon>Pseudomonadota</taxon>
        <taxon>Gammaproteobacteria</taxon>
        <taxon>Enterobacterales</taxon>
        <taxon>Erwiniaceae</taxon>
        <taxon>Erwinia</taxon>
    </lineage>
</organism>
<dbReference type="InterPro" id="IPR013762">
    <property type="entry name" value="Integrase-like_cat_sf"/>
</dbReference>
<keyword evidence="1" id="KW-0233">DNA recombination</keyword>
<dbReference type="SUPFAM" id="SSF56349">
    <property type="entry name" value="DNA breaking-rejoining enzymes"/>
    <property type="match status" value="1"/>
</dbReference>
<keyword evidence="3" id="KW-1185">Reference proteome</keyword>